<dbReference type="Proteomes" id="UP000054047">
    <property type="component" value="Unassembled WGS sequence"/>
</dbReference>
<dbReference type="OrthoDB" id="2897838at2759"/>
<evidence type="ECO:0000313" key="1">
    <source>
        <dbReference type="EMBL" id="KIH60802.1"/>
    </source>
</evidence>
<sequence>MSLFRWGVPKVDLFANRSNSKCQKYFFFPPDPVATAVDALKQNWSDISAFAFPPFSPVGMVIAKAVRKKAKLILVCPRWPSQPWWPLVQQYS</sequence>
<dbReference type="AlphaFoldDB" id="A0A0C2DEF0"/>
<dbReference type="PANTHER" id="PTHR33050">
    <property type="entry name" value="REVERSE TRANSCRIPTASE DOMAIN-CONTAINING PROTEIN"/>
    <property type="match status" value="1"/>
</dbReference>
<dbReference type="InterPro" id="IPR052055">
    <property type="entry name" value="Hepadnavirus_pol/RT"/>
</dbReference>
<dbReference type="EMBL" id="KN730617">
    <property type="protein sequence ID" value="KIH60802.1"/>
    <property type="molecule type" value="Genomic_DNA"/>
</dbReference>
<gene>
    <name evidence="1" type="ORF">ANCDUO_08934</name>
</gene>
<organism evidence="1 2">
    <name type="scientific">Ancylostoma duodenale</name>
    <dbReference type="NCBI Taxonomy" id="51022"/>
    <lineage>
        <taxon>Eukaryota</taxon>
        <taxon>Metazoa</taxon>
        <taxon>Ecdysozoa</taxon>
        <taxon>Nematoda</taxon>
        <taxon>Chromadorea</taxon>
        <taxon>Rhabditida</taxon>
        <taxon>Rhabditina</taxon>
        <taxon>Rhabditomorpha</taxon>
        <taxon>Strongyloidea</taxon>
        <taxon>Ancylostomatidae</taxon>
        <taxon>Ancylostomatinae</taxon>
        <taxon>Ancylostoma</taxon>
    </lineage>
</organism>
<reference evidence="1 2" key="1">
    <citation type="submission" date="2013-12" db="EMBL/GenBank/DDBJ databases">
        <title>Draft genome of the parsitic nematode Ancylostoma duodenale.</title>
        <authorList>
            <person name="Mitreva M."/>
        </authorList>
    </citation>
    <scope>NUCLEOTIDE SEQUENCE [LARGE SCALE GENOMIC DNA]</scope>
    <source>
        <strain evidence="1 2">Zhejiang</strain>
    </source>
</reference>
<protein>
    <submittedName>
        <fullName evidence="1">Uncharacterized protein</fullName>
    </submittedName>
</protein>
<keyword evidence="2" id="KW-1185">Reference proteome</keyword>
<proteinExistence type="predicted"/>
<dbReference type="PANTHER" id="PTHR33050:SF7">
    <property type="entry name" value="RIBONUCLEASE H"/>
    <property type="match status" value="1"/>
</dbReference>
<name>A0A0C2DEF0_9BILA</name>
<evidence type="ECO:0000313" key="2">
    <source>
        <dbReference type="Proteomes" id="UP000054047"/>
    </source>
</evidence>
<accession>A0A0C2DEF0</accession>